<protein>
    <submittedName>
        <fullName evidence="2">Uncharacterized protein</fullName>
    </submittedName>
</protein>
<dbReference type="EMBL" id="JRRC01417554">
    <property type="protein sequence ID" value="KHG04737.1"/>
    <property type="molecule type" value="Genomic_DNA"/>
</dbReference>
<comment type="caution">
    <text evidence="2">The sequence shown here is derived from an EMBL/GenBank/DDBJ whole genome shotgun (WGS) entry which is preliminary data.</text>
</comment>
<sequence length="18" mass="2097">MIIIYSITNLPCNCHFTN</sequence>
<name>A0A0B0MWJ9_GOSAR</name>
<evidence type="ECO:0000313" key="3">
    <source>
        <dbReference type="Proteomes" id="UP000032142"/>
    </source>
</evidence>
<dbReference type="EMBL" id="JRRC01404266">
    <property type="protein sequence ID" value="KHG04038.1"/>
    <property type="molecule type" value="Genomic_DNA"/>
</dbReference>
<dbReference type="Proteomes" id="UP000032142">
    <property type="component" value="Unassembled WGS sequence"/>
</dbReference>
<evidence type="ECO:0000313" key="1">
    <source>
        <dbReference type="EMBL" id="KHG04038.1"/>
    </source>
</evidence>
<organism evidence="2 3">
    <name type="scientific">Gossypium arboreum</name>
    <name type="common">Tree cotton</name>
    <name type="synonym">Gossypium nanking</name>
    <dbReference type="NCBI Taxonomy" id="29729"/>
    <lineage>
        <taxon>Eukaryota</taxon>
        <taxon>Viridiplantae</taxon>
        <taxon>Streptophyta</taxon>
        <taxon>Embryophyta</taxon>
        <taxon>Tracheophyta</taxon>
        <taxon>Spermatophyta</taxon>
        <taxon>Magnoliopsida</taxon>
        <taxon>eudicotyledons</taxon>
        <taxon>Gunneridae</taxon>
        <taxon>Pentapetalae</taxon>
        <taxon>rosids</taxon>
        <taxon>malvids</taxon>
        <taxon>Malvales</taxon>
        <taxon>Malvaceae</taxon>
        <taxon>Malvoideae</taxon>
        <taxon>Gossypium</taxon>
    </lineage>
</organism>
<reference evidence="3" key="2">
    <citation type="submission" date="2014-09" db="EMBL/GenBank/DDBJ databases">
        <authorList>
            <person name="Mudge J."/>
            <person name="Ramaraj T."/>
            <person name="Lindquist I.E."/>
            <person name="Bharti A.K."/>
            <person name="Sundararajan A."/>
            <person name="Cameron C.T."/>
            <person name="Woodward J.E."/>
            <person name="May G.D."/>
            <person name="Brubaker C."/>
            <person name="Broadhvest J."/>
            <person name="Wilkins T.A."/>
        </authorList>
    </citation>
    <scope>NUCLEOTIDE SEQUENCE</scope>
    <source>
        <strain evidence="3">cv. AKA8401</strain>
    </source>
</reference>
<keyword evidence="3" id="KW-1185">Reference proteome</keyword>
<dbReference type="AlphaFoldDB" id="A0A0B0MWJ9"/>
<accession>A0A0B0MWJ9</accession>
<gene>
    <name evidence="2" type="ORF">F383_28813</name>
    <name evidence="1" type="ORF">F383_30290</name>
</gene>
<proteinExistence type="predicted"/>
<evidence type="ECO:0000313" key="2">
    <source>
        <dbReference type="EMBL" id="KHG04737.1"/>
    </source>
</evidence>
<reference evidence="2" key="1">
    <citation type="submission" date="2014-09" db="EMBL/GenBank/DDBJ databases">
        <title>G. arboreum L. cv. AKA8401 A2 genome assembly version 1.0.</title>
        <authorList>
            <person name="Mudge J."/>
            <person name="Ramaraj T."/>
            <person name="Lindquist I.E."/>
            <person name="Bharti A.K."/>
            <person name="Sundararajan A."/>
            <person name="Cameron C.T."/>
            <person name="Woodward J.E."/>
            <person name="May G.D."/>
            <person name="Brubaker C."/>
            <person name="Broadhvest J."/>
            <person name="Wilkins T.A."/>
        </authorList>
    </citation>
    <scope>NUCLEOTIDE SEQUENCE</scope>
</reference>